<accession>A0A640MMS9</accession>
<comment type="caution">
    <text evidence="1">The sequence shown here is derived from an EMBL/GenBank/DDBJ whole genome shotgun (WGS) entry which is preliminary data.</text>
</comment>
<dbReference type="EMBL" id="BLEY01000078">
    <property type="protein sequence ID" value="GEU15283.1"/>
    <property type="molecule type" value="Genomic_DNA"/>
</dbReference>
<gene>
    <name evidence="1" type="ORF">QuyetLC_48790</name>
</gene>
<evidence type="ECO:0000313" key="1">
    <source>
        <dbReference type="EMBL" id="GEU15283.1"/>
    </source>
</evidence>
<reference evidence="1" key="1">
    <citation type="submission" date="2019-12" db="EMBL/GenBank/DDBJ databases">
        <title>Epidemiological and comparative genomic analysis of Bacillus anthracis isolated from northern Vietnam.</title>
        <authorList>
            <person name="Hoang T.T.H."/>
            <person name="Dang D.A."/>
            <person name="Pham M.H."/>
            <person name="Luong M.H."/>
            <person name="Tran N.D."/>
            <person name="Nguyen T.H."/>
            <person name="Nguyen T.T."/>
            <person name="Inoue S."/>
            <person name="Morikawa S."/>
            <person name="Okutani A."/>
        </authorList>
    </citation>
    <scope>NUCLEOTIDE SEQUENCE</scope>
    <source>
        <strain evidence="1">QuyetLC</strain>
    </source>
</reference>
<reference evidence="1" key="2">
    <citation type="submission" date="2019-12" db="EMBL/GenBank/DDBJ databases">
        <authorList>
            <person name="Hoang T.H.H."/>
            <person name="Okutani A."/>
        </authorList>
    </citation>
    <scope>NUCLEOTIDE SEQUENCE</scope>
    <source>
        <strain evidence="1">QuyetLC</strain>
    </source>
</reference>
<dbReference type="AlphaFoldDB" id="A0A640MMS9"/>
<proteinExistence type="predicted"/>
<sequence>MQKIIEGKKYDTETATLIATYEYSNQRDFNYCFEELFQTKKGVFFMYGEGGPLSKYAEEIGNNSVSGSCEMYLVSEEEAKEFAMANLDAEDFEEIFGEVEEG</sequence>
<organism evidence="1">
    <name type="scientific">Bacillus anthracis</name>
    <name type="common">anthrax bacterium</name>
    <dbReference type="NCBI Taxonomy" id="1392"/>
    <lineage>
        <taxon>Bacteria</taxon>
        <taxon>Bacillati</taxon>
        <taxon>Bacillota</taxon>
        <taxon>Bacilli</taxon>
        <taxon>Bacillales</taxon>
        <taxon>Bacillaceae</taxon>
        <taxon>Bacillus</taxon>
        <taxon>Bacillus cereus group</taxon>
    </lineage>
</organism>
<protein>
    <submittedName>
        <fullName evidence="1">Uncharacterized protein</fullName>
    </submittedName>
</protein>
<name>A0A640MMS9_BACAN</name>